<dbReference type="Gene3D" id="2.60.120.290">
    <property type="entry name" value="Spermadhesin, CUB domain"/>
    <property type="match status" value="4"/>
</dbReference>
<evidence type="ECO:0000256" key="4">
    <source>
        <dbReference type="SAM" id="MobiDB-lite"/>
    </source>
</evidence>
<dbReference type="Proteomes" id="UP000596742">
    <property type="component" value="Unassembled WGS sequence"/>
</dbReference>
<reference evidence="8" key="1">
    <citation type="submission" date="2018-11" db="EMBL/GenBank/DDBJ databases">
        <authorList>
            <person name="Alioto T."/>
            <person name="Alioto T."/>
        </authorList>
    </citation>
    <scope>NUCLEOTIDE SEQUENCE</scope>
</reference>
<keyword evidence="1" id="KW-0677">Repeat</keyword>
<feature type="signal peptide" evidence="6">
    <location>
        <begin position="1"/>
        <end position="21"/>
    </location>
</feature>
<protein>
    <recommendedName>
        <fullName evidence="7">CUB domain-containing protein</fullName>
    </recommendedName>
</protein>
<gene>
    <name evidence="8" type="ORF">MGAL_10B051130</name>
</gene>
<dbReference type="Pfam" id="PF00431">
    <property type="entry name" value="CUB"/>
    <property type="match status" value="4"/>
</dbReference>
<keyword evidence="9" id="KW-1185">Reference proteome</keyword>
<dbReference type="PANTHER" id="PTHR24251">
    <property type="entry name" value="OVOCHYMASE-RELATED"/>
    <property type="match status" value="1"/>
</dbReference>
<evidence type="ECO:0000256" key="5">
    <source>
        <dbReference type="SAM" id="Phobius"/>
    </source>
</evidence>
<keyword evidence="5" id="KW-0812">Transmembrane</keyword>
<feature type="domain" description="CUB" evidence="7">
    <location>
        <begin position="414"/>
        <end position="534"/>
    </location>
</feature>
<evidence type="ECO:0000313" key="9">
    <source>
        <dbReference type="Proteomes" id="UP000596742"/>
    </source>
</evidence>
<evidence type="ECO:0000256" key="6">
    <source>
        <dbReference type="SAM" id="SignalP"/>
    </source>
</evidence>
<dbReference type="FunFam" id="2.60.120.290:FF:000005">
    <property type="entry name" value="Procollagen C-endopeptidase enhancer 1"/>
    <property type="match status" value="1"/>
</dbReference>
<feature type="domain" description="CUB" evidence="7">
    <location>
        <begin position="23"/>
        <end position="145"/>
    </location>
</feature>
<evidence type="ECO:0000313" key="8">
    <source>
        <dbReference type="EMBL" id="VDI17992.1"/>
    </source>
</evidence>
<accession>A0A8B6DEM7</accession>
<comment type="caution">
    <text evidence="3">Lacks conserved residue(s) required for the propagation of feature annotation.</text>
</comment>
<evidence type="ECO:0000259" key="7">
    <source>
        <dbReference type="PROSITE" id="PS01180"/>
    </source>
</evidence>
<proteinExistence type="predicted"/>
<organism evidence="8 9">
    <name type="scientific">Mytilus galloprovincialis</name>
    <name type="common">Mediterranean mussel</name>
    <dbReference type="NCBI Taxonomy" id="29158"/>
    <lineage>
        <taxon>Eukaryota</taxon>
        <taxon>Metazoa</taxon>
        <taxon>Spiralia</taxon>
        <taxon>Lophotrochozoa</taxon>
        <taxon>Mollusca</taxon>
        <taxon>Bivalvia</taxon>
        <taxon>Autobranchia</taxon>
        <taxon>Pteriomorphia</taxon>
        <taxon>Mytilida</taxon>
        <taxon>Mytiloidea</taxon>
        <taxon>Mytilidae</taxon>
        <taxon>Mytilinae</taxon>
        <taxon>Mytilus</taxon>
    </lineage>
</organism>
<dbReference type="InterPro" id="IPR035914">
    <property type="entry name" value="Sperma_CUB_dom_sf"/>
</dbReference>
<feature type="domain" description="CUB" evidence="7">
    <location>
        <begin position="153"/>
        <end position="273"/>
    </location>
</feature>
<dbReference type="SMART" id="SM00042">
    <property type="entry name" value="CUB"/>
    <property type="match status" value="4"/>
</dbReference>
<feature type="compositionally biased region" description="Low complexity" evidence="4">
    <location>
        <begin position="584"/>
        <end position="601"/>
    </location>
</feature>
<dbReference type="OrthoDB" id="6345439at2759"/>
<comment type="caution">
    <text evidence="8">The sequence shown here is derived from an EMBL/GenBank/DDBJ whole genome shotgun (WGS) entry which is preliminary data.</text>
</comment>
<feature type="domain" description="CUB" evidence="7">
    <location>
        <begin position="291"/>
        <end position="407"/>
    </location>
</feature>
<evidence type="ECO:0000256" key="2">
    <source>
        <dbReference type="ARBA" id="ARBA00023157"/>
    </source>
</evidence>
<feature type="region of interest" description="Disordered" evidence="4">
    <location>
        <begin position="584"/>
        <end position="644"/>
    </location>
</feature>
<dbReference type="AlphaFoldDB" id="A0A8B6DEM7"/>
<dbReference type="InterPro" id="IPR000859">
    <property type="entry name" value="CUB_dom"/>
</dbReference>
<dbReference type="PROSITE" id="PS01180">
    <property type="entry name" value="CUB"/>
    <property type="match status" value="4"/>
</dbReference>
<sequence>MAGKICLVIACVLMLSHKVNSQCSATSRRATETDTVNAEPTYLTSPGWKTAYYSNTDCRWTLSVTDVSHKIVVDVMESYFEGSPGCSYDYLGIYDGNSLSSTATKLCNNLRSGQLFVSSGPNVMLRLKSDFSVNYPGFSLRYFIGTDYAGTGCTAMQTLTATSTVQYLSSPNFPDEYDSANDCEWTITSASKSLRIEVIFADMLDGEVCYSDQLLIYDGTDSSSTKLAEICDSSATFIDSEAYYSTGLNAFINFKSLQSGRNRRGFLIAYNETDTVVAVPSTTPSTTFSTCGSISLTITNLSTPLYITTPDYPIFYSSNLNCEWQVTGPQGSVLQIKVLDFFLENSEECFGDNVKIYDGPTSAYSRLALSCGEIGTDVNSTGNIAMLAFKSDGSTSARGFKYQIEAIGSGTPDCVNGNPTDLNATLERQYFNSATYPSNYGSGITEQWLIYNTLSYDYEIVIETVDSRIEDSVNCEFDKVKLYEGPCTTYSTLATFCGVVTPTYTQSNGLYVLVVFTTDDSAFYRGFNISYYLQEVTTSGLTTKQIVGMIIGIVIGVIVFGVLMFLLFKKVIIPKLKSGGLGSTLSLRSRRSSSSSSSSSSSDEESGKRKRRLKPIPKASTVLLRPSSKYSMKPKLPSISQTKS</sequence>
<keyword evidence="6" id="KW-0732">Signal</keyword>
<dbReference type="CDD" id="cd00041">
    <property type="entry name" value="CUB"/>
    <property type="match status" value="4"/>
</dbReference>
<dbReference type="SUPFAM" id="SSF49854">
    <property type="entry name" value="Spermadhesin, CUB domain"/>
    <property type="match status" value="4"/>
</dbReference>
<keyword evidence="2" id="KW-1015">Disulfide bond</keyword>
<feature type="chain" id="PRO_5032617951" description="CUB domain-containing protein" evidence="6">
    <location>
        <begin position="22"/>
        <end position="644"/>
    </location>
</feature>
<dbReference type="EMBL" id="UYJE01003287">
    <property type="protein sequence ID" value="VDI17992.1"/>
    <property type="molecule type" value="Genomic_DNA"/>
</dbReference>
<feature type="transmembrane region" description="Helical" evidence="5">
    <location>
        <begin position="546"/>
        <end position="568"/>
    </location>
</feature>
<evidence type="ECO:0000256" key="1">
    <source>
        <dbReference type="ARBA" id="ARBA00022737"/>
    </source>
</evidence>
<keyword evidence="5" id="KW-1133">Transmembrane helix</keyword>
<name>A0A8B6DEM7_MYTGA</name>
<keyword evidence="5" id="KW-0472">Membrane</keyword>
<evidence type="ECO:0000256" key="3">
    <source>
        <dbReference type="PROSITE-ProRule" id="PRU00059"/>
    </source>
</evidence>